<evidence type="ECO:0000256" key="12">
    <source>
        <dbReference type="ARBA" id="ARBA00023204"/>
    </source>
</evidence>
<dbReference type="Gene3D" id="1.10.30.20">
    <property type="entry name" value="Bacterial XPD DNA helicase, FeS cluster domain"/>
    <property type="match status" value="1"/>
</dbReference>
<dbReference type="EMBL" id="OMOF01000172">
    <property type="protein sequence ID" value="SPF41560.1"/>
    <property type="molecule type" value="Genomic_DNA"/>
</dbReference>
<evidence type="ECO:0000256" key="3">
    <source>
        <dbReference type="ARBA" id="ARBA00022723"/>
    </source>
</evidence>
<dbReference type="InterPro" id="IPR045028">
    <property type="entry name" value="DinG/Rad3-like"/>
</dbReference>
<reference evidence="19" key="1">
    <citation type="submission" date="2018-02" db="EMBL/GenBank/DDBJ databases">
        <authorList>
            <person name="Hausmann B."/>
        </authorList>
    </citation>
    <scope>NUCLEOTIDE SEQUENCE [LARGE SCALE GENOMIC DNA]</scope>
    <source>
        <strain evidence="19">Peat soil MAG SbF1</strain>
    </source>
</reference>
<gene>
    <name evidence="18" type="ORF">SBF1_2530005</name>
</gene>
<evidence type="ECO:0000256" key="10">
    <source>
        <dbReference type="ARBA" id="ARBA00023014"/>
    </source>
</evidence>
<comment type="catalytic activity">
    <reaction evidence="16">
        <text>ATP + H2O = ADP + phosphate + H(+)</text>
        <dbReference type="Rhea" id="RHEA:13065"/>
        <dbReference type="ChEBI" id="CHEBI:15377"/>
        <dbReference type="ChEBI" id="CHEBI:15378"/>
        <dbReference type="ChEBI" id="CHEBI:30616"/>
        <dbReference type="ChEBI" id="CHEBI:43474"/>
        <dbReference type="ChEBI" id="CHEBI:456216"/>
        <dbReference type="EC" id="5.6.2.3"/>
    </reaction>
</comment>
<dbReference type="SMART" id="SM00487">
    <property type="entry name" value="DEXDc"/>
    <property type="match status" value="1"/>
</dbReference>
<evidence type="ECO:0000256" key="11">
    <source>
        <dbReference type="ARBA" id="ARBA00023125"/>
    </source>
</evidence>
<dbReference type="PROSITE" id="PS51193">
    <property type="entry name" value="HELICASE_ATP_BIND_2"/>
    <property type="match status" value="1"/>
</dbReference>
<dbReference type="PANTHER" id="PTHR11472">
    <property type="entry name" value="DNA REPAIR DEAD HELICASE RAD3/XP-D SUBFAMILY MEMBER"/>
    <property type="match status" value="1"/>
</dbReference>
<evidence type="ECO:0000256" key="4">
    <source>
        <dbReference type="ARBA" id="ARBA00022741"/>
    </source>
</evidence>
<keyword evidence="7 18" id="KW-0347">Helicase</keyword>
<evidence type="ECO:0000256" key="14">
    <source>
        <dbReference type="ARBA" id="ARBA00038058"/>
    </source>
</evidence>
<name>A0A2U3KPM8_9FIRM</name>
<dbReference type="InterPro" id="IPR006554">
    <property type="entry name" value="Helicase-like_DEXD_c2"/>
</dbReference>
<dbReference type="Gene3D" id="3.40.50.300">
    <property type="entry name" value="P-loop containing nucleotide triphosphate hydrolases"/>
    <property type="match status" value="2"/>
</dbReference>
<dbReference type="SMART" id="SM00488">
    <property type="entry name" value="DEXDc2"/>
    <property type="match status" value="1"/>
</dbReference>
<dbReference type="Gene3D" id="3.90.320.10">
    <property type="match status" value="1"/>
</dbReference>
<dbReference type="GO" id="GO:0016818">
    <property type="term" value="F:hydrolase activity, acting on acid anhydrides, in phosphorus-containing anhydrides"/>
    <property type="evidence" value="ECO:0007669"/>
    <property type="project" value="InterPro"/>
</dbReference>
<dbReference type="InterPro" id="IPR011604">
    <property type="entry name" value="PDDEXK-like_dom_sf"/>
</dbReference>
<keyword evidence="3" id="KW-0479">Metal-binding</keyword>
<evidence type="ECO:0000256" key="6">
    <source>
        <dbReference type="ARBA" id="ARBA00022801"/>
    </source>
</evidence>
<dbReference type="Proteomes" id="UP000238916">
    <property type="component" value="Unassembled WGS sequence"/>
</dbReference>
<keyword evidence="11" id="KW-0238">DNA-binding</keyword>
<dbReference type="AlphaFoldDB" id="A0A2U3KPM8"/>
<keyword evidence="2" id="KW-0004">4Fe-4S</keyword>
<dbReference type="InterPro" id="IPR042493">
    <property type="entry name" value="XPD_DNA_FeS"/>
</dbReference>
<evidence type="ECO:0000256" key="5">
    <source>
        <dbReference type="ARBA" id="ARBA00022763"/>
    </source>
</evidence>
<dbReference type="GO" id="GO:0051539">
    <property type="term" value="F:4 iron, 4 sulfur cluster binding"/>
    <property type="evidence" value="ECO:0007669"/>
    <property type="project" value="UniProtKB-KW"/>
</dbReference>
<keyword evidence="8" id="KW-0067">ATP-binding</keyword>
<dbReference type="SUPFAM" id="SSF52540">
    <property type="entry name" value="P-loop containing nucleoside triphosphate hydrolases"/>
    <property type="match status" value="2"/>
</dbReference>
<protein>
    <recommendedName>
        <fullName evidence="15">DNA 5'-3' helicase</fullName>
        <ecNumber evidence="15">5.6.2.3</ecNumber>
    </recommendedName>
</protein>
<dbReference type="GO" id="GO:0005524">
    <property type="term" value="F:ATP binding"/>
    <property type="evidence" value="ECO:0007669"/>
    <property type="project" value="UniProtKB-KW"/>
</dbReference>
<keyword evidence="5" id="KW-0227">DNA damage</keyword>
<dbReference type="GO" id="GO:0043139">
    <property type="term" value="F:5'-3' DNA helicase activity"/>
    <property type="evidence" value="ECO:0007669"/>
    <property type="project" value="UniProtKB-EC"/>
</dbReference>
<dbReference type="GO" id="GO:0003677">
    <property type="term" value="F:DNA binding"/>
    <property type="evidence" value="ECO:0007669"/>
    <property type="project" value="UniProtKB-KW"/>
</dbReference>
<keyword evidence="4" id="KW-0547">Nucleotide-binding</keyword>
<dbReference type="Gene3D" id="1.10.275.40">
    <property type="match status" value="1"/>
</dbReference>
<dbReference type="GO" id="GO:0006281">
    <property type="term" value="P:DNA repair"/>
    <property type="evidence" value="ECO:0007669"/>
    <property type="project" value="UniProtKB-KW"/>
</dbReference>
<dbReference type="InterPro" id="IPR014001">
    <property type="entry name" value="Helicase_ATP-bd"/>
</dbReference>
<dbReference type="Pfam" id="PF13307">
    <property type="entry name" value="Helicase_C_2"/>
    <property type="match status" value="1"/>
</dbReference>
<accession>A0A2U3KPM8</accession>
<dbReference type="InterPro" id="IPR027417">
    <property type="entry name" value="P-loop_NTPase"/>
</dbReference>
<dbReference type="SMART" id="SM00491">
    <property type="entry name" value="HELICc2"/>
    <property type="match status" value="1"/>
</dbReference>
<evidence type="ECO:0000256" key="7">
    <source>
        <dbReference type="ARBA" id="ARBA00022806"/>
    </source>
</evidence>
<dbReference type="InterPro" id="IPR006555">
    <property type="entry name" value="ATP-dep_Helicase_C"/>
</dbReference>
<proteinExistence type="inferred from homology"/>
<sequence>MIKLPIRQVVELIMRCGNIDSRYVAKDRMLEGAKAHRLLQKSNCERYQDYRSEVQLSESYSFKGLEYLLEGRADGIFCRDGRYTIDEIKTTLLSLELIHEDHNIAHWAQAKCYAYIFAIQNDLAEIAVQITYFNLETNEMKQFLRLFGSEDLEEFLRGLIEKYSLWATFSSKWEKERNLSIKALQFPFPTYRKGQRELAVDVYRTIVNGKKLFAQAPTGTGKTISVLFPAIKAMGEEKTTKIFYLTAKTITRQVAEEAFEKMRRQGLKMKTLTLTAKEKICFCEKPTCTPEYCEYAKGHYDRINDAILETLEERDDLSRNVIESYAQKHRVCPFELALDISLWADCIICDYNYVFDPRSYLRRFFADRKGDYVFLIDEAHNLVDRSREMFSARLSKTDFNEIKKVYKGRNKTLDKALNGINKFLIESRKQCADQGSFISKEQPHDLIQLINKYTSVCELMLKENRELGEDKNFLQLYFEVLGFQQICEFFDESYITFVEAQRNEVTVKLFCLNPSFLLEEALKRGGSAILFSATLSPLEYFRDILGGGEEDKLLALDSPFDKQGLCVLTADNISTKYNDREYSRLKICQLIASFVSRKTGNYIVYFPSYKYMNEVLRDFTEANPVINVVEQGTALTEEEREEFLSSFKEEPAETYVAFCVLGGIFSEGIDLKGSRLIGVVIVSVGLPQLSVQQNIIKDYFTGKNGQGFEYAYIYPGMIKVLQAAGRVIRSESDTGAVLLIDERYRQRSYSQLFPKHWHPTRNTKDRESLEKTLAAFWQL</sequence>
<comment type="cofactor">
    <cofactor evidence="1">
        <name>[4Fe-4S] cluster</name>
        <dbReference type="ChEBI" id="CHEBI:49883"/>
    </cofactor>
</comment>
<feature type="domain" description="Helicase ATP-binding" evidence="17">
    <location>
        <begin position="181"/>
        <end position="431"/>
    </location>
</feature>
<keyword evidence="6" id="KW-0378">Hydrolase</keyword>
<evidence type="ECO:0000256" key="2">
    <source>
        <dbReference type="ARBA" id="ARBA00022485"/>
    </source>
</evidence>
<keyword evidence="12" id="KW-0234">DNA repair</keyword>
<dbReference type="Pfam" id="PF00270">
    <property type="entry name" value="DEAD"/>
    <property type="match status" value="1"/>
</dbReference>
<keyword evidence="9" id="KW-0408">Iron</keyword>
<dbReference type="PANTHER" id="PTHR11472:SF34">
    <property type="entry name" value="REGULATOR OF TELOMERE ELONGATION HELICASE 1"/>
    <property type="match status" value="1"/>
</dbReference>
<evidence type="ECO:0000256" key="16">
    <source>
        <dbReference type="ARBA" id="ARBA00048954"/>
    </source>
</evidence>
<keyword evidence="10" id="KW-0411">Iron-sulfur</keyword>
<dbReference type="InterPro" id="IPR014013">
    <property type="entry name" value="Helic_SF1/SF2_ATP-bd_DinG/Rad3"/>
</dbReference>
<evidence type="ECO:0000313" key="19">
    <source>
        <dbReference type="Proteomes" id="UP000238916"/>
    </source>
</evidence>
<evidence type="ECO:0000256" key="9">
    <source>
        <dbReference type="ARBA" id="ARBA00023004"/>
    </source>
</evidence>
<organism evidence="18 19">
    <name type="scientific">Candidatus Desulfosporosinus infrequens</name>
    <dbReference type="NCBI Taxonomy" id="2043169"/>
    <lineage>
        <taxon>Bacteria</taxon>
        <taxon>Bacillati</taxon>
        <taxon>Bacillota</taxon>
        <taxon>Clostridia</taxon>
        <taxon>Eubacteriales</taxon>
        <taxon>Desulfitobacteriaceae</taxon>
        <taxon>Desulfosporosinus</taxon>
    </lineage>
</organism>
<evidence type="ECO:0000313" key="18">
    <source>
        <dbReference type="EMBL" id="SPF41560.1"/>
    </source>
</evidence>
<evidence type="ECO:0000256" key="15">
    <source>
        <dbReference type="ARBA" id="ARBA00044969"/>
    </source>
</evidence>
<dbReference type="OrthoDB" id="9765586at2"/>
<dbReference type="InterPro" id="IPR011545">
    <property type="entry name" value="DEAD/DEAH_box_helicase_dom"/>
</dbReference>
<comment type="similarity">
    <text evidence="14">Belongs to the helicase family. DinG subfamily.</text>
</comment>
<dbReference type="Pfam" id="PF06733">
    <property type="entry name" value="DEAD_2"/>
    <property type="match status" value="1"/>
</dbReference>
<evidence type="ECO:0000256" key="1">
    <source>
        <dbReference type="ARBA" id="ARBA00001966"/>
    </source>
</evidence>
<evidence type="ECO:0000259" key="17">
    <source>
        <dbReference type="PROSITE" id="PS51193"/>
    </source>
</evidence>
<dbReference type="GO" id="GO:0046872">
    <property type="term" value="F:metal ion binding"/>
    <property type="evidence" value="ECO:0007669"/>
    <property type="project" value="UniProtKB-KW"/>
</dbReference>
<evidence type="ECO:0000256" key="8">
    <source>
        <dbReference type="ARBA" id="ARBA00022840"/>
    </source>
</evidence>
<dbReference type="EC" id="5.6.2.3" evidence="15"/>
<evidence type="ECO:0000256" key="13">
    <source>
        <dbReference type="ARBA" id="ARBA00023235"/>
    </source>
</evidence>
<dbReference type="InterPro" id="IPR010614">
    <property type="entry name" value="RAD3-like_helicase_DEAD"/>
</dbReference>
<keyword evidence="13" id="KW-0413">Isomerase</keyword>